<evidence type="ECO:0000313" key="1">
    <source>
        <dbReference type="EMBL" id="QDV87341.1"/>
    </source>
</evidence>
<dbReference type="Proteomes" id="UP000318081">
    <property type="component" value="Chromosome"/>
</dbReference>
<proteinExistence type="predicted"/>
<name>A0ABX5XZY8_9BACT</name>
<organism evidence="1 2">
    <name type="scientific">Stieleria magnilauensis</name>
    <dbReference type="NCBI Taxonomy" id="2527963"/>
    <lineage>
        <taxon>Bacteria</taxon>
        <taxon>Pseudomonadati</taxon>
        <taxon>Planctomycetota</taxon>
        <taxon>Planctomycetia</taxon>
        <taxon>Pirellulales</taxon>
        <taxon>Pirellulaceae</taxon>
        <taxon>Stieleria</taxon>
    </lineage>
</organism>
<gene>
    <name evidence="1" type="ORF">TBK1r_63710</name>
</gene>
<dbReference type="EMBL" id="CP036432">
    <property type="protein sequence ID" value="QDV87341.1"/>
    <property type="molecule type" value="Genomic_DNA"/>
</dbReference>
<accession>A0ABX5XZY8</accession>
<protein>
    <submittedName>
        <fullName evidence="1">Uncharacterized protein</fullName>
    </submittedName>
</protein>
<reference evidence="1 2" key="1">
    <citation type="submission" date="2019-02" db="EMBL/GenBank/DDBJ databases">
        <title>Deep-cultivation of Planctomycetes and their phenomic and genomic characterization uncovers novel biology.</title>
        <authorList>
            <person name="Wiegand S."/>
            <person name="Jogler M."/>
            <person name="Boedeker C."/>
            <person name="Pinto D."/>
            <person name="Vollmers J."/>
            <person name="Rivas-Marin E."/>
            <person name="Kohn T."/>
            <person name="Peeters S.H."/>
            <person name="Heuer A."/>
            <person name="Rast P."/>
            <person name="Oberbeckmann S."/>
            <person name="Bunk B."/>
            <person name="Jeske O."/>
            <person name="Meyerdierks A."/>
            <person name="Storesund J.E."/>
            <person name="Kallscheuer N."/>
            <person name="Luecker S."/>
            <person name="Lage O.M."/>
            <person name="Pohl T."/>
            <person name="Merkel B.J."/>
            <person name="Hornburger P."/>
            <person name="Mueller R.-W."/>
            <person name="Bruemmer F."/>
            <person name="Labrenz M."/>
            <person name="Spormann A.M."/>
            <person name="Op den Camp H."/>
            <person name="Overmann J."/>
            <person name="Amann R."/>
            <person name="Jetten M.S.M."/>
            <person name="Mascher T."/>
            <person name="Medema M.H."/>
            <person name="Devos D.P."/>
            <person name="Kaster A.-K."/>
            <person name="Ovreas L."/>
            <person name="Rohde M."/>
            <person name="Galperin M.Y."/>
            <person name="Jogler C."/>
        </authorList>
    </citation>
    <scope>NUCLEOTIDE SEQUENCE [LARGE SCALE GENOMIC DNA]</scope>
    <source>
        <strain evidence="1 2">TBK1r</strain>
    </source>
</reference>
<keyword evidence="2" id="KW-1185">Reference proteome</keyword>
<sequence length="111" mass="12255">MGASILKLVVLFDKCAPDPDIQSDLKAIVTDYNRWPTAHAYRDIVRARMLRTKDDAKLAHYSFAESCLESVYNETNPVDPFDSVAPFWVVPSAASLARLVGVSTDAVLRAV</sequence>
<evidence type="ECO:0000313" key="2">
    <source>
        <dbReference type="Proteomes" id="UP000318081"/>
    </source>
</evidence>